<dbReference type="InParanoid" id="C3ZAY8"/>
<gene>
    <name evidence="1" type="ORF">BRAFLDRAFT_68546</name>
</gene>
<name>C3ZAY8_BRAFL</name>
<evidence type="ECO:0000313" key="1">
    <source>
        <dbReference type="EMBL" id="EEN50025.1"/>
    </source>
</evidence>
<accession>C3ZAY8</accession>
<reference evidence="1" key="1">
    <citation type="journal article" date="2008" name="Nature">
        <title>The amphioxus genome and the evolution of the chordate karyotype.</title>
        <authorList>
            <consortium name="US DOE Joint Genome Institute (JGI-PGF)"/>
            <person name="Putnam N.H."/>
            <person name="Butts T."/>
            <person name="Ferrier D.E.K."/>
            <person name="Furlong R.F."/>
            <person name="Hellsten U."/>
            <person name="Kawashima T."/>
            <person name="Robinson-Rechavi M."/>
            <person name="Shoguchi E."/>
            <person name="Terry A."/>
            <person name="Yu J.-K."/>
            <person name="Benito-Gutierrez E.L."/>
            <person name="Dubchak I."/>
            <person name="Garcia-Fernandez J."/>
            <person name="Gibson-Brown J.J."/>
            <person name="Grigoriev I.V."/>
            <person name="Horton A.C."/>
            <person name="de Jong P.J."/>
            <person name="Jurka J."/>
            <person name="Kapitonov V.V."/>
            <person name="Kohara Y."/>
            <person name="Kuroki Y."/>
            <person name="Lindquist E."/>
            <person name="Lucas S."/>
            <person name="Osoegawa K."/>
            <person name="Pennacchio L.A."/>
            <person name="Salamov A.A."/>
            <person name="Satou Y."/>
            <person name="Sauka-Spengler T."/>
            <person name="Schmutz J."/>
            <person name="Shin-I T."/>
            <person name="Toyoda A."/>
            <person name="Bronner-Fraser M."/>
            <person name="Fujiyama A."/>
            <person name="Holland L.Z."/>
            <person name="Holland P.W.H."/>
            <person name="Satoh N."/>
            <person name="Rokhsar D.S."/>
        </authorList>
    </citation>
    <scope>NUCLEOTIDE SEQUENCE [LARGE SCALE GENOMIC DNA]</scope>
    <source>
        <strain evidence="1">S238N-H82</strain>
        <tissue evidence="1">Testes</tissue>
    </source>
</reference>
<dbReference type="EMBL" id="GG666603">
    <property type="protein sequence ID" value="EEN50025.1"/>
    <property type="molecule type" value="Genomic_DNA"/>
</dbReference>
<proteinExistence type="predicted"/>
<sequence>MKHLLLRSPLISRQTTCKSYCGKLEELEAERVSRSQACRGNGRTTHDHKTVLARGREHLTVQQEKLGTVAEADPTDDEEQINSADKDEETMVKCCGAIYKNSWFHLICAGLQAAPHSY</sequence>
<organism>
    <name type="scientific">Branchiostoma floridae</name>
    <name type="common">Florida lancelet</name>
    <name type="synonym">Amphioxus</name>
    <dbReference type="NCBI Taxonomy" id="7739"/>
    <lineage>
        <taxon>Eukaryota</taxon>
        <taxon>Metazoa</taxon>
        <taxon>Chordata</taxon>
        <taxon>Cephalochordata</taxon>
        <taxon>Leptocardii</taxon>
        <taxon>Amphioxiformes</taxon>
        <taxon>Branchiostomatidae</taxon>
        <taxon>Branchiostoma</taxon>
    </lineage>
</organism>
<protein>
    <submittedName>
        <fullName evidence="1">Uncharacterized protein</fullName>
    </submittedName>
</protein>
<dbReference type="AlphaFoldDB" id="C3ZAY8"/>